<protein>
    <recommendedName>
        <fullName evidence="5">General stress protein</fullName>
    </recommendedName>
</protein>
<proteinExistence type="predicted"/>
<dbReference type="AlphaFoldDB" id="A0A265NEH3"/>
<dbReference type="Proteomes" id="UP000216498">
    <property type="component" value="Unassembled WGS sequence"/>
</dbReference>
<feature type="region of interest" description="Disordered" evidence="1">
    <location>
        <begin position="100"/>
        <end position="135"/>
    </location>
</feature>
<evidence type="ECO:0000313" key="3">
    <source>
        <dbReference type="EMBL" id="OZU89686.1"/>
    </source>
</evidence>
<feature type="compositionally biased region" description="Basic and acidic residues" evidence="1">
    <location>
        <begin position="102"/>
        <end position="111"/>
    </location>
</feature>
<gene>
    <name evidence="3" type="ORF">CIL03_00665</name>
</gene>
<keyword evidence="2" id="KW-1133">Transmembrane helix</keyword>
<dbReference type="EMBL" id="NPMS01000001">
    <property type="protein sequence ID" value="OZU89686.1"/>
    <property type="molecule type" value="Genomic_DNA"/>
</dbReference>
<dbReference type="RefSeq" id="WP_094883287.1">
    <property type="nucleotide sequence ID" value="NZ_NPMS01000001.1"/>
</dbReference>
<organism evidence="3 4">
    <name type="scientific">Virgibacillus indicus</name>
    <dbReference type="NCBI Taxonomy" id="2024554"/>
    <lineage>
        <taxon>Bacteria</taxon>
        <taxon>Bacillati</taxon>
        <taxon>Bacillota</taxon>
        <taxon>Bacilli</taxon>
        <taxon>Bacillales</taxon>
        <taxon>Bacillaceae</taxon>
        <taxon>Virgibacillus</taxon>
    </lineage>
</organism>
<name>A0A265NEH3_9BACI</name>
<evidence type="ECO:0000256" key="1">
    <source>
        <dbReference type="SAM" id="MobiDB-lite"/>
    </source>
</evidence>
<keyword evidence="2" id="KW-0472">Membrane</keyword>
<keyword evidence="4" id="KW-1185">Reference proteome</keyword>
<accession>A0A265NEH3</accession>
<feature type="transmembrane region" description="Helical" evidence="2">
    <location>
        <begin position="13"/>
        <end position="32"/>
    </location>
</feature>
<dbReference type="OrthoDB" id="9810874at2"/>
<evidence type="ECO:0008006" key="5">
    <source>
        <dbReference type="Google" id="ProtNLM"/>
    </source>
</evidence>
<comment type="caution">
    <text evidence="3">The sequence shown here is derived from an EMBL/GenBank/DDBJ whole genome shotgun (WGS) entry which is preliminary data.</text>
</comment>
<dbReference type="InterPro" id="IPR052928">
    <property type="entry name" value="Desiccation-related_membrane"/>
</dbReference>
<dbReference type="PANTHER" id="PTHR35792">
    <property type="entry name" value="GENERAL STRESS PROTEIN"/>
    <property type="match status" value="1"/>
</dbReference>
<evidence type="ECO:0000256" key="2">
    <source>
        <dbReference type="SAM" id="Phobius"/>
    </source>
</evidence>
<keyword evidence="2" id="KW-0812">Transmembrane</keyword>
<dbReference type="PANTHER" id="PTHR35792:SF1">
    <property type="entry name" value="SLL0268 PROTEIN"/>
    <property type="match status" value="1"/>
</dbReference>
<sequence length="135" mass="14745">MGDNNNNINTKDFIIGTLIGSIVGASTALLLAPKSGRELRSDINQGAVQVKDRAQVKGSDWKDKAYTTGSELKRKAMDTTSQFTKNASDKTKELTKTVQTKLNEKRNKEDQALQAAEEVAEAIDEASKELETSNK</sequence>
<feature type="compositionally biased region" description="Basic and acidic residues" evidence="1">
    <location>
        <begin position="125"/>
        <end position="135"/>
    </location>
</feature>
<reference evidence="3 4" key="1">
    <citation type="submission" date="2017-08" db="EMBL/GenBank/DDBJ databases">
        <title>Virgibacillus indicus sp. nov. and Virgibacillus profoundi sp. nov, two moderately halophilic bacteria isolated from marine sediment by using the Microfluidic Streak Plate.</title>
        <authorList>
            <person name="Xu B."/>
            <person name="Hu B."/>
            <person name="Wang J."/>
            <person name="Zhu Y."/>
            <person name="Huang L."/>
            <person name="Du W."/>
            <person name="Huang Y."/>
        </authorList>
    </citation>
    <scope>NUCLEOTIDE SEQUENCE [LARGE SCALE GENOMIC DNA]</scope>
    <source>
        <strain evidence="3 4">IO3-P2-C2</strain>
    </source>
</reference>
<evidence type="ECO:0000313" key="4">
    <source>
        <dbReference type="Proteomes" id="UP000216498"/>
    </source>
</evidence>
<dbReference type="Pfam" id="PF12732">
    <property type="entry name" value="YtxH"/>
    <property type="match status" value="1"/>
</dbReference>
<dbReference type="InterPro" id="IPR024623">
    <property type="entry name" value="YtxH"/>
</dbReference>